<dbReference type="EMBL" id="SLWW01000014">
    <property type="protein sequence ID" value="TCO69631.1"/>
    <property type="molecule type" value="Genomic_DNA"/>
</dbReference>
<dbReference type="GO" id="GO:0016740">
    <property type="term" value="F:transferase activity"/>
    <property type="evidence" value="ECO:0007669"/>
    <property type="project" value="UniProtKB-KW"/>
</dbReference>
<dbReference type="PANTHER" id="PTHR11895:SF176">
    <property type="entry name" value="AMIDASE AMID-RELATED"/>
    <property type="match status" value="1"/>
</dbReference>
<dbReference type="InterPro" id="IPR023631">
    <property type="entry name" value="Amidase_dom"/>
</dbReference>
<keyword evidence="3" id="KW-1185">Reference proteome</keyword>
<evidence type="ECO:0000313" key="3">
    <source>
        <dbReference type="Proteomes" id="UP000295142"/>
    </source>
</evidence>
<sequence>MAGDWRTMSAGALGQGIGAGRIDPVDLTAAFLDAIMAHPAAERIYARLTRARALAEAEAARARAKTGHRLGPLDGVPISWKDLFDTAGVATEAGSALLAGRVPDRDAEVLANATAAGLICLGKTHMTELAFSGLGLNPVTATPPNVHDPDAAPGGSSSGAATSVAFGLAAGGIGSDTGGSVRVPAVWNDLVGLKTGARRLSLTGVVPLCPKFDTVGPLTHNVDDAALLLAALEGGKPADLTGATLKGARLMVLDTVALDDIREAPRAGFEHALDRLAQAGATILRGDIPEVAEAIGLSGVLFATEAYGTWAATIEAAPGKMYPEILKRFRGGRDHSGADYVAAWQRLGRLRAAYAAATAGFDAVLVPTCPILPPKVEALMADPGFFVAENLMTLRNTRIGNLMGLAVLTLPTGVPSTGVSLMGPPMSEERLLRLGAAAEAALA</sequence>
<dbReference type="PROSITE" id="PS00571">
    <property type="entry name" value="AMIDASES"/>
    <property type="match status" value="1"/>
</dbReference>
<dbReference type="AlphaFoldDB" id="A0A4R2K8D7"/>
<dbReference type="RefSeq" id="WP_132546274.1">
    <property type="nucleotide sequence ID" value="NZ_SLWW01000014.1"/>
</dbReference>
<dbReference type="Proteomes" id="UP000295142">
    <property type="component" value="Unassembled WGS sequence"/>
</dbReference>
<dbReference type="Gene3D" id="3.90.1300.10">
    <property type="entry name" value="Amidase signature (AS) domain"/>
    <property type="match status" value="1"/>
</dbReference>
<dbReference type="InterPro" id="IPR000120">
    <property type="entry name" value="Amidase"/>
</dbReference>
<evidence type="ECO:0000259" key="1">
    <source>
        <dbReference type="Pfam" id="PF01425"/>
    </source>
</evidence>
<protein>
    <submittedName>
        <fullName evidence="2">Aspartyl-tRNA(Asn)/glutamyl-tRNA(Gln) amidotransferase subunit A</fullName>
    </submittedName>
</protein>
<accession>A0A4R2K8D7</accession>
<name>A0A4R2K8D7_9RHOB</name>
<dbReference type="OrthoDB" id="9811471at2"/>
<dbReference type="InterPro" id="IPR020556">
    <property type="entry name" value="Amidase_CS"/>
</dbReference>
<feature type="domain" description="Amidase" evidence="1">
    <location>
        <begin position="26"/>
        <end position="432"/>
    </location>
</feature>
<organism evidence="2 3">
    <name type="scientific">Rhodovulum euryhalinum</name>
    <dbReference type="NCBI Taxonomy" id="35805"/>
    <lineage>
        <taxon>Bacteria</taxon>
        <taxon>Pseudomonadati</taxon>
        <taxon>Pseudomonadota</taxon>
        <taxon>Alphaproteobacteria</taxon>
        <taxon>Rhodobacterales</taxon>
        <taxon>Paracoccaceae</taxon>
        <taxon>Rhodovulum</taxon>
    </lineage>
</organism>
<keyword evidence="2" id="KW-0808">Transferase</keyword>
<dbReference type="InterPro" id="IPR036928">
    <property type="entry name" value="AS_sf"/>
</dbReference>
<comment type="caution">
    <text evidence="2">The sequence shown here is derived from an EMBL/GenBank/DDBJ whole genome shotgun (WGS) entry which is preliminary data.</text>
</comment>
<dbReference type="PANTHER" id="PTHR11895">
    <property type="entry name" value="TRANSAMIDASE"/>
    <property type="match status" value="1"/>
</dbReference>
<gene>
    <name evidence="2" type="ORF">EV655_11483</name>
</gene>
<dbReference type="SUPFAM" id="SSF75304">
    <property type="entry name" value="Amidase signature (AS) enzymes"/>
    <property type="match status" value="1"/>
</dbReference>
<dbReference type="Pfam" id="PF01425">
    <property type="entry name" value="Amidase"/>
    <property type="match status" value="1"/>
</dbReference>
<evidence type="ECO:0000313" key="2">
    <source>
        <dbReference type="EMBL" id="TCO69631.1"/>
    </source>
</evidence>
<reference evidence="2 3" key="1">
    <citation type="submission" date="2019-03" db="EMBL/GenBank/DDBJ databases">
        <title>Genomic Encyclopedia of Type Strains, Phase IV (KMG-IV): sequencing the most valuable type-strain genomes for metagenomic binning, comparative biology and taxonomic classification.</title>
        <authorList>
            <person name="Goeker M."/>
        </authorList>
    </citation>
    <scope>NUCLEOTIDE SEQUENCE [LARGE SCALE GENOMIC DNA]</scope>
    <source>
        <strain evidence="2 3">DSM 4868</strain>
    </source>
</reference>
<proteinExistence type="predicted"/>